<evidence type="ECO:0000313" key="4">
    <source>
        <dbReference type="RefSeq" id="XP_022377538.1"/>
    </source>
</evidence>
<gene>
    <name evidence="4" type="primary">LOC111159400</name>
</gene>
<evidence type="ECO:0000256" key="1">
    <source>
        <dbReference type="SAM" id="MobiDB-lite"/>
    </source>
</evidence>
<dbReference type="RefSeq" id="XP_022377538.1">
    <property type="nucleotide sequence ID" value="XM_022521830.1"/>
</dbReference>
<dbReference type="PROSITE" id="PS50870">
    <property type="entry name" value="AH"/>
    <property type="match status" value="1"/>
</dbReference>
<dbReference type="InterPro" id="IPR027267">
    <property type="entry name" value="AH/BAR_dom_sf"/>
</dbReference>
<organism evidence="3 4">
    <name type="scientific">Enhydra lutris kenyoni</name>
    <name type="common">northern sea otter</name>
    <dbReference type="NCBI Taxonomy" id="391180"/>
    <lineage>
        <taxon>Eukaryota</taxon>
        <taxon>Metazoa</taxon>
        <taxon>Chordata</taxon>
        <taxon>Craniata</taxon>
        <taxon>Vertebrata</taxon>
        <taxon>Euteleostomi</taxon>
        <taxon>Mammalia</taxon>
        <taxon>Eutheria</taxon>
        <taxon>Laurasiatheria</taxon>
        <taxon>Carnivora</taxon>
        <taxon>Caniformia</taxon>
        <taxon>Musteloidea</taxon>
        <taxon>Mustelidae</taxon>
        <taxon>Lutrinae</taxon>
        <taxon>Enhydra</taxon>
    </lineage>
</organism>
<accession>A0A2Y9KWQ1</accession>
<reference evidence="4" key="1">
    <citation type="submission" date="2025-08" db="UniProtKB">
        <authorList>
            <consortium name="RefSeq"/>
        </authorList>
    </citation>
    <scope>IDENTIFICATION</scope>
    <source>
        <tissue evidence="4">Blood</tissue>
    </source>
</reference>
<dbReference type="GO" id="GO:0005543">
    <property type="term" value="F:phospholipid binding"/>
    <property type="evidence" value="ECO:0007669"/>
    <property type="project" value="TreeGrafter"/>
</dbReference>
<dbReference type="Proteomes" id="UP000248482">
    <property type="component" value="Unplaced"/>
</dbReference>
<dbReference type="SUPFAM" id="SSF103657">
    <property type="entry name" value="BAR/IMD domain-like"/>
    <property type="match status" value="1"/>
</dbReference>
<dbReference type="InterPro" id="IPR030798">
    <property type="entry name" value="Arfaptin_fam"/>
</dbReference>
<sequence>MVGETFLSGVLASFQNCLCWALQGTGVETLTPVPSLAMTDGILGKAATMEIPIHGNGEAGQLPEDDGLEQDLQQVMVSGPNLNETSIVSGGYGGSGDGLIPTGSGRHPSHSTTPAGPGDEVARGIAGEKFDIVKKWGINTYKEEFGYNAETQKLLCKNGETLLGAVNFFVSSINTLVTKTMEDTLMTVKQYEAARLEYDAYRTDLEELSLGPRDAGTRGRLESAQATFQAHRDKYEKLRGDVAIKLKFLEENKVPTPPLCPQPTFPSVTLTFYPQDPPHYWMGEIQPGQGVGSSPSPFNSWTFLVTGPPVPGPFLLEDLALDSRNITGKNHSLSWGTRTPGPANQVRFLPSD</sequence>
<dbReference type="AlphaFoldDB" id="A0A2Y9KWQ1"/>
<dbReference type="PANTHER" id="PTHR12141">
    <property type="entry name" value="ARFAPTIN-RELATED"/>
    <property type="match status" value="1"/>
</dbReference>
<protein>
    <submittedName>
        <fullName evidence="4">Arfaptin-2 isoform X4</fullName>
    </submittedName>
</protein>
<dbReference type="PANTHER" id="PTHR12141:SF3">
    <property type="entry name" value="ARFAPTIN-2"/>
    <property type="match status" value="1"/>
</dbReference>
<dbReference type="InterPro" id="IPR010504">
    <property type="entry name" value="AH_dom"/>
</dbReference>
<dbReference type="Gene3D" id="1.20.1270.60">
    <property type="entry name" value="Arfaptin homology (AH) domain/BAR domain"/>
    <property type="match status" value="1"/>
</dbReference>
<dbReference type="GeneID" id="111159400"/>
<dbReference type="Pfam" id="PF06456">
    <property type="entry name" value="Arfaptin"/>
    <property type="match status" value="1"/>
</dbReference>
<keyword evidence="3" id="KW-1185">Reference proteome</keyword>
<name>A0A2Y9KWQ1_ENHLU</name>
<feature type="domain" description="AH" evidence="2">
    <location>
        <begin position="143"/>
        <end position="254"/>
    </location>
</feature>
<dbReference type="GO" id="GO:0034315">
    <property type="term" value="P:regulation of Arp2/3 complex-mediated actin nucleation"/>
    <property type="evidence" value="ECO:0007669"/>
    <property type="project" value="TreeGrafter"/>
</dbReference>
<dbReference type="GO" id="GO:0006886">
    <property type="term" value="P:intracellular protein transport"/>
    <property type="evidence" value="ECO:0007669"/>
    <property type="project" value="TreeGrafter"/>
</dbReference>
<dbReference type="SMART" id="SM01015">
    <property type="entry name" value="Arfaptin"/>
    <property type="match status" value="1"/>
</dbReference>
<proteinExistence type="predicted"/>
<evidence type="ECO:0000313" key="3">
    <source>
        <dbReference type="Proteomes" id="UP000248482"/>
    </source>
</evidence>
<dbReference type="CTD" id="23647"/>
<dbReference type="GO" id="GO:0019904">
    <property type="term" value="F:protein domain specific binding"/>
    <property type="evidence" value="ECO:0007669"/>
    <property type="project" value="InterPro"/>
</dbReference>
<feature type="region of interest" description="Disordered" evidence="1">
    <location>
        <begin position="98"/>
        <end position="120"/>
    </location>
</feature>
<evidence type="ECO:0000259" key="2">
    <source>
        <dbReference type="PROSITE" id="PS50870"/>
    </source>
</evidence>
<dbReference type="GO" id="GO:0032588">
    <property type="term" value="C:trans-Golgi network membrane"/>
    <property type="evidence" value="ECO:0007669"/>
    <property type="project" value="TreeGrafter"/>
</dbReference>